<dbReference type="EMBL" id="JACVVK020000033">
    <property type="protein sequence ID" value="KAK7501164.1"/>
    <property type="molecule type" value="Genomic_DNA"/>
</dbReference>
<dbReference type="Proteomes" id="UP001519460">
    <property type="component" value="Unassembled WGS sequence"/>
</dbReference>
<evidence type="ECO:0000256" key="1">
    <source>
        <dbReference type="ARBA" id="ARBA00005265"/>
    </source>
</evidence>
<dbReference type="InterPro" id="IPR021721">
    <property type="entry name" value="Znf_CCCH-type_TRM13"/>
</dbReference>
<keyword evidence="2 12" id="KW-0489">Methyltransferase</keyword>
<evidence type="ECO:0000313" key="16">
    <source>
        <dbReference type="Proteomes" id="UP001519460"/>
    </source>
</evidence>
<evidence type="ECO:0000256" key="7">
    <source>
        <dbReference type="ARBA" id="ARBA00022771"/>
    </source>
</evidence>
<feature type="region of interest" description="Disordered" evidence="13">
    <location>
        <begin position="425"/>
        <end position="456"/>
    </location>
</feature>
<gene>
    <name evidence="15" type="ORF">BaRGS_00007649</name>
</gene>
<evidence type="ECO:0000256" key="13">
    <source>
        <dbReference type="SAM" id="MobiDB-lite"/>
    </source>
</evidence>
<dbReference type="Pfam" id="PF05206">
    <property type="entry name" value="TRM13"/>
    <property type="match status" value="2"/>
</dbReference>
<feature type="domain" description="CHHC U11-48K-type" evidence="14">
    <location>
        <begin position="49"/>
        <end position="76"/>
    </location>
</feature>
<dbReference type="Pfam" id="PF11722">
    <property type="entry name" value="zf-TRM13_CCCH"/>
    <property type="match status" value="1"/>
</dbReference>
<accession>A0ABD0LNW8</accession>
<keyword evidence="8 12" id="KW-0862">Zinc</keyword>
<keyword evidence="5 12" id="KW-0819">tRNA processing</keyword>
<evidence type="ECO:0000313" key="15">
    <source>
        <dbReference type="EMBL" id="KAK7501164.1"/>
    </source>
</evidence>
<dbReference type="PANTHER" id="PTHR12998">
    <property type="entry name" value="TRNA:M(4)X MODIFICATION ENZYME TRM13 HOMOLOG"/>
    <property type="match status" value="1"/>
</dbReference>
<keyword evidence="6 12" id="KW-0479">Metal-binding</keyword>
<dbReference type="InterPro" id="IPR022776">
    <property type="entry name" value="TRM13/UPF0224_CHHC_Znf_dom"/>
</dbReference>
<comment type="function">
    <text evidence="12">tRNA methylase which 2'-O-methylates cytidine(4) in tRNA(Pro) and tRNA(Gly)(GCC), and adenosine(4) in tRNA(His).</text>
</comment>
<dbReference type="AlphaFoldDB" id="A0ABD0LNW8"/>
<comment type="similarity">
    <text evidence="1 12">Belongs to the methyltransferase TRM13 family.</text>
</comment>
<dbReference type="GO" id="GO:0008033">
    <property type="term" value="P:tRNA processing"/>
    <property type="evidence" value="ECO:0007669"/>
    <property type="project" value="UniProtKB-KW"/>
</dbReference>
<dbReference type="PANTHER" id="PTHR12998:SF0">
    <property type="entry name" value="TRNA:M(4)X MODIFICATION ENZYME TRM13 HOMOLOG"/>
    <property type="match status" value="1"/>
</dbReference>
<dbReference type="EC" id="2.1.1.225" evidence="12"/>
<dbReference type="Pfam" id="PF05253">
    <property type="entry name" value="zf-U11-48K"/>
    <property type="match status" value="1"/>
</dbReference>
<evidence type="ECO:0000256" key="2">
    <source>
        <dbReference type="ARBA" id="ARBA00022603"/>
    </source>
</evidence>
<evidence type="ECO:0000256" key="12">
    <source>
        <dbReference type="RuleBase" id="RU367103"/>
    </source>
</evidence>
<feature type="region of interest" description="Disordered" evidence="13">
    <location>
        <begin position="344"/>
        <end position="363"/>
    </location>
</feature>
<dbReference type="GO" id="GO:0106050">
    <property type="term" value="F:tRNA 2'-O-methyltransferase activity"/>
    <property type="evidence" value="ECO:0007669"/>
    <property type="project" value="UniProtKB-UniRule"/>
</dbReference>
<dbReference type="InterPro" id="IPR039044">
    <property type="entry name" value="Trm13"/>
</dbReference>
<keyword evidence="16" id="KW-1185">Reference proteome</keyword>
<comment type="catalytic activity">
    <reaction evidence="10 12">
        <text>cytidine(4) in tRNA(Gly)(GCC) + S-adenosyl-L-methionine = 2'-O-methylcytidine(4) in tRNA(Gly)(GCC) + S-adenosyl-L-homocysteine + H(+)</text>
        <dbReference type="Rhea" id="RHEA:43192"/>
        <dbReference type="Rhea" id="RHEA-COMP:10399"/>
        <dbReference type="Rhea" id="RHEA-COMP:10400"/>
        <dbReference type="ChEBI" id="CHEBI:15378"/>
        <dbReference type="ChEBI" id="CHEBI:57856"/>
        <dbReference type="ChEBI" id="CHEBI:59789"/>
        <dbReference type="ChEBI" id="CHEBI:74495"/>
        <dbReference type="ChEBI" id="CHEBI:82748"/>
        <dbReference type="EC" id="2.1.1.225"/>
    </reaction>
</comment>
<organism evidence="15 16">
    <name type="scientific">Batillaria attramentaria</name>
    <dbReference type="NCBI Taxonomy" id="370345"/>
    <lineage>
        <taxon>Eukaryota</taxon>
        <taxon>Metazoa</taxon>
        <taxon>Spiralia</taxon>
        <taxon>Lophotrochozoa</taxon>
        <taxon>Mollusca</taxon>
        <taxon>Gastropoda</taxon>
        <taxon>Caenogastropoda</taxon>
        <taxon>Sorbeoconcha</taxon>
        <taxon>Cerithioidea</taxon>
        <taxon>Batillariidae</taxon>
        <taxon>Batillaria</taxon>
    </lineage>
</organism>
<evidence type="ECO:0000256" key="11">
    <source>
        <dbReference type="ARBA" id="ARBA00049393"/>
    </source>
</evidence>
<evidence type="ECO:0000256" key="8">
    <source>
        <dbReference type="ARBA" id="ARBA00022833"/>
    </source>
</evidence>
<keyword evidence="7 12" id="KW-0863">Zinc-finger</keyword>
<protein>
    <recommendedName>
        <fullName evidence="12">tRNA:m(4)X modification enzyme TRM13</fullName>
        <ecNumber evidence="12">2.1.1.225</ecNumber>
    </recommendedName>
</protein>
<name>A0ABD0LNW8_9CAEN</name>
<evidence type="ECO:0000256" key="5">
    <source>
        <dbReference type="ARBA" id="ARBA00022694"/>
    </source>
</evidence>
<evidence type="ECO:0000256" key="4">
    <source>
        <dbReference type="ARBA" id="ARBA00022691"/>
    </source>
</evidence>
<sequence length="544" mass="60660">MADCAKPPDGQCGFFLSRKNRFCRFRPNKGQKYCAEHAFALGVELERKRVVCPLNPKHTCYEDCLDKHLKKCNSRKRKLEDYFQEGINTGSDEGVSVTESQTAVKATDPDRLKQMIYKVNKLYEEHIGRLDRDIRAHECLKEELENPTYGQPALRHHRQNASLIGQLDHLSLLTPGHCYVEMGAGKGQLSHWVRKAISSHDDAGFLLVDRSSIRYKVDGYHKEEKVQFERIKIDIEHLNLGKVPMVSKSRRPLVAMGKHLCGAATDLTLRCLMETLQSSQDTLQGPAPKRHRGENMGSMLSEQCEVTGISGGETPQTLPAKSPIPEPTGKASVESMDKSRNACCTKSESAEEGAGPSSVSCKVSEDPRKPAGILIALCCHHQCTWQAYVGKSFMQQCGFTASDFSLLTRLSSWAVCGWLGQDGSFDSAENKSKQSGQSRESGTLPESDSLQTSQTNNFDEDQDEHVAHDLITETDKKCTLQLSEKEKKEVGWRCKRLLDYGRACYLRNHGMHSVLKEYIDPSQTPENVVLVAVPSTSSQTDTCS</sequence>
<keyword evidence="3 12" id="KW-0808">Transferase</keyword>
<comment type="catalytic activity">
    <reaction evidence="11 12">
        <text>adenosine(4) in tRNA(His) + S-adenosyl-L-methionine = 2'-O-methyladenosine(4) in tRNA(His) + S-adenosyl-L-homocysteine + H(+)</text>
        <dbReference type="Rhea" id="RHEA:43196"/>
        <dbReference type="Rhea" id="RHEA-COMP:10401"/>
        <dbReference type="Rhea" id="RHEA-COMP:10402"/>
        <dbReference type="ChEBI" id="CHEBI:15378"/>
        <dbReference type="ChEBI" id="CHEBI:57856"/>
        <dbReference type="ChEBI" id="CHEBI:59789"/>
        <dbReference type="ChEBI" id="CHEBI:74411"/>
        <dbReference type="ChEBI" id="CHEBI:74477"/>
        <dbReference type="EC" id="2.1.1.225"/>
    </reaction>
</comment>
<evidence type="ECO:0000256" key="3">
    <source>
        <dbReference type="ARBA" id="ARBA00022679"/>
    </source>
</evidence>
<feature type="region of interest" description="Disordered" evidence="13">
    <location>
        <begin position="310"/>
        <end position="336"/>
    </location>
</feature>
<evidence type="ECO:0000256" key="9">
    <source>
        <dbReference type="ARBA" id="ARBA00048165"/>
    </source>
</evidence>
<evidence type="ECO:0000256" key="6">
    <source>
        <dbReference type="ARBA" id="ARBA00022723"/>
    </source>
</evidence>
<feature type="compositionally biased region" description="Polar residues" evidence="13">
    <location>
        <begin position="433"/>
        <end position="456"/>
    </location>
</feature>
<dbReference type="GO" id="GO:0032259">
    <property type="term" value="P:methylation"/>
    <property type="evidence" value="ECO:0007669"/>
    <property type="project" value="UniProtKB-KW"/>
</dbReference>
<reference evidence="15 16" key="1">
    <citation type="journal article" date="2023" name="Sci. Data">
        <title>Genome assembly of the Korean intertidal mud-creeper Batillaria attramentaria.</title>
        <authorList>
            <person name="Patra A.K."/>
            <person name="Ho P.T."/>
            <person name="Jun S."/>
            <person name="Lee S.J."/>
            <person name="Kim Y."/>
            <person name="Won Y.J."/>
        </authorList>
    </citation>
    <scope>NUCLEOTIDE SEQUENCE [LARGE SCALE GENOMIC DNA]</scope>
    <source>
        <strain evidence="15">Wonlab-2016</strain>
    </source>
</reference>
<comment type="caution">
    <text evidence="15">The sequence shown here is derived from an EMBL/GenBank/DDBJ whole genome shotgun (WGS) entry which is preliminary data.</text>
</comment>
<evidence type="ECO:0000259" key="14">
    <source>
        <dbReference type="PROSITE" id="PS51800"/>
    </source>
</evidence>
<dbReference type="GO" id="GO:0008270">
    <property type="term" value="F:zinc ion binding"/>
    <property type="evidence" value="ECO:0007669"/>
    <property type="project" value="UniProtKB-KW"/>
</dbReference>
<keyword evidence="4 12" id="KW-0949">S-adenosyl-L-methionine</keyword>
<comment type="catalytic activity">
    <reaction evidence="9 12">
        <text>cytidine(4) in tRNA(Pro) + S-adenosyl-L-methionine = 2'-O-methylcytidine(4) in tRNA(Pro) + S-adenosyl-L-homocysteine + H(+)</text>
        <dbReference type="Rhea" id="RHEA:32767"/>
        <dbReference type="Rhea" id="RHEA-COMP:10397"/>
        <dbReference type="Rhea" id="RHEA-COMP:10398"/>
        <dbReference type="ChEBI" id="CHEBI:15378"/>
        <dbReference type="ChEBI" id="CHEBI:57856"/>
        <dbReference type="ChEBI" id="CHEBI:59789"/>
        <dbReference type="ChEBI" id="CHEBI:74495"/>
        <dbReference type="ChEBI" id="CHEBI:82748"/>
        <dbReference type="EC" id="2.1.1.225"/>
    </reaction>
</comment>
<dbReference type="PROSITE" id="PS51800">
    <property type="entry name" value="ZF_CHHC_U11_48K"/>
    <property type="match status" value="1"/>
</dbReference>
<proteinExistence type="inferred from homology"/>
<evidence type="ECO:0000256" key="10">
    <source>
        <dbReference type="ARBA" id="ARBA00048635"/>
    </source>
</evidence>
<dbReference type="InterPro" id="IPR007871">
    <property type="entry name" value="Methyltransferase_TRM13"/>
</dbReference>